<organism evidence="7 8">
    <name type="scientific">Fuerstiella marisgermanici</name>
    <dbReference type="NCBI Taxonomy" id="1891926"/>
    <lineage>
        <taxon>Bacteria</taxon>
        <taxon>Pseudomonadati</taxon>
        <taxon>Planctomycetota</taxon>
        <taxon>Planctomycetia</taxon>
        <taxon>Planctomycetales</taxon>
        <taxon>Planctomycetaceae</taxon>
        <taxon>Fuerstiella</taxon>
    </lineage>
</organism>
<dbReference type="PRINTS" id="PR00508">
    <property type="entry name" value="S21N4MTFRASE"/>
</dbReference>
<dbReference type="Proteomes" id="UP000187735">
    <property type="component" value="Chromosome"/>
</dbReference>
<gene>
    <name evidence="7" type="primary">yhdJ</name>
    <name evidence="7" type="ORF">Fuma_05309</name>
</gene>
<dbReference type="InterPro" id="IPR002052">
    <property type="entry name" value="DNA_methylase_N6_adenine_CS"/>
</dbReference>
<comment type="similarity">
    <text evidence="1 4">Belongs to the N(4)/N(6)-methyltransferase family.</text>
</comment>
<dbReference type="EMBL" id="CP017641">
    <property type="protein sequence ID" value="APZ95650.1"/>
    <property type="molecule type" value="Genomic_DNA"/>
</dbReference>
<dbReference type="PANTHER" id="PTHR13370:SF3">
    <property type="entry name" value="TRNA (GUANINE(10)-N2)-METHYLTRANSFERASE HOMOLOG"/>
    <property type="match status" value="1"/>
</dbReference>
<name>A0A1P8WNL1_9PLAN</name>
<dbReference type="GO" id="GO:0005737">
    <property type="term" value="C:cytoplasm"/>
    <property type="evidence" value="ECO:0007669"/>
    <property type="project" value="TreeGrafter"/>
</dbReference>
<evidence type="ECO:0000256" key="2">
    <source>
        <dbReference type="ARBA" id="ARBA00022603"/>
    </source>
</evidence>
<keyword evidence="8" id="KW-1185">Reference proteome</keyword>
<evidence type="ECO:0000256" key="3">
    <source>
        <dbReference type="ARBA" id="ARBA00022679"/>
    </source>
</evidence>
<evidence type="ECO:0000313" key="7">
    <source>
        <dbReference type="EMBL" id="APZ95650.1"/>
    </source>
</evidence>
<sequence>MESKLGKIHNGDCIEGMNSLPEGSVDLVFADPPFNIGYKYDVYEDKMAAEDYLKWSNEWMTAAHRALKPDGTFWLAIGDDFAAELKLEAQKIGFHCRSWVIWYYTFGVNCKYKFTRSHTHLFHFVKDRKTFTFRSEDLDNRVPSARMLVYNDRRGNPKGRLPDDTWIIPPEVDQTYALRPQDLEECFQPNESDWYFPRVAGTFKERAGFHGCQMPEQLLGRIIRTCSEENEIVMDPFSGSASTLVVSKKLGRRFVGFELSEEYAKAGTTRLDQTNAGDTLTGAPEPKMSAPQTWQGKANKKTRQQQAALAAKPAAPVPLDQRIAEAINDGLLAAWKSLNAVGTVEDVLNDEATADAFYAKCEELGIPGSRTFLAERLSGVVSQLPLSQAAFCFSDE</sequence>
<evidence type="ECO:0000256" key="4">
    <source>
        <dbReference type="RuleBase" id="RU362026"/>
    </source>
</evidence>
<protein>
    <recommendedName>
        <fullName evidence="4">Methyltransferase</fullName>
        <ecNumber evidence="4">2.1.1.-</ecNumber>
    </recommendedName>
</protein>
<dbReference type="PROSITE" id="PS00092">
    <property type="entry name" value="N6_MTASE"/>
    <property type="match status" value="1"/>
</dbReference>
<dbReference type="KEGG" id="fmr:Fuma_05309"/>
<dbReference type="REBASE" id="189199">
    <property type="entry name" value="M.FmaNH11ORF5309P"/>
</dbReference>
<dbReference type="GO" id="GO:0008170">
    <property type="term" value="F:N-methyltransferase activity"/>
    <property type="evidence" value="ECO:0007669"/>
    <property type="project" value="InterPro"/>
</dbReference>
<evidence type="ECO:0000313" key="8">
    <source>
        <dbReference type="Proteomes" id="UP000187735"/>
    </source>
</evidence>
<dbReference type="GO" id="GO:0003677">
    <property type="term" value="F:DNA binding"/>
    <property type="evidence" value="ECO:0007669"/>
    <property type="project" value="InterPro"/>
</dbReference>
<evidence type="ECO:0000259" key="6">
    <source>
        <dbReference type="Pfam" id="PF01555"/>
    </source>
</evidence>
<feature type="region of interest" description="Disordered" evidence="5">
    <location>
        <begin position="269"/>
        <end position="295"/>
    </location>
</feature>
<dbReference type="SUPFAM" id="SSF53335">
    <property type="entry name" value="S-adenosyl-L-methionine-dependent methyltransferases"/>
    <property type="match status" value="1"/>
</dbReference>
<proteinExistence type="inferred from homology"/>
<dbReference type="AlphaFoldDB" id="A0A1P8WNL1"/>
<dbReference type="RefSeq" id="WP_077026788.1">
    <property type="nucleotide sequence ID" value="NZ_CP017641.1"/>
</dbReference>
<dbReference type="STRING" id="1891926.Fuma_05309"/>
<keyword evidence="2 7" id="KW-0489">Methyltransferase</keyword>
<feature type="domain" description="DNA methylase N-4/N-6" evidence="6">
    <location>
        <begin position="25"/>
        <end position="266"/>
    </location>
</feature>
<dbReference type="InterPro" id="IPR001091">
    <property type="entry name" value="RM_Methyltransferase"/>
</dbReference>
<dbReference type="InterPro" id="IPR029063">
    <property type="entry name" value="SAM-dependent_MTases_sf"/>
</dbReference>
<dbReference type="InterPro" id="IPR002941">
    <property type="entry name" value="DNA_methylase_N4/N6"/>
</dbReference>
<dbReference type="PANTHER" id="PTHR13370">
    <property type="entry name" value="RNA METHYLASE-RELATED"/>
    <property type="match status" value="1"/>
</dbReference>
<dbReference type="GO" id="GO:0032259">
    <property type="term" value="P:methylation"/>
    <property type="evidence" value="ECO:0007669"/>
    <property type="project" value="UniProtKB-KW"/>
</dbReference>
<keyword evidence="3 7" id="KW-0808">Transferase</keyword>
<reference evidence="7 8" key="1">
    <citation type="journal article" date="2016" name="Front. Microbiol.">
        <title>Fuerstia marisgermanicae gen. nov., sp. nov., an Unusual Member of the Phylum Planctomycetes from the German Wadden Sea.</title>
        <authorList>
            <person name="Kohn T."/>
            <person name="Heuer A."/>
            <person name="Jogler M."/>
            <person name="Vollmers J."/>
            <person name="Boedeker C."/>
            <person name="Bunk B."/>
            <person name="Rast P."/>
            <person name="Borchert D."/>
            <person name="Glockner I."/>
            <person name="Freese H.M."/>
            <person name="Klenk H.P."/>
            <person name="Overmann J."/>
            <person name="Kaster A.K."/>
            <person name="Rohde M."/>
            <person name="Wiegand S."/>
            <person name="Jogler C."/>
        </authorList>
    </citation>
    <scope>NUCLEOTIDE SEQUENCE [LARGE SCALE GENOMIC DNA]</scope>
    <source>
        <strain evidence="7 8">NH11</strain>
    </source>
</reference>
<evidence type="ECO:0000256" key="1">
    <source>
        <dbReference type="ARBA" id="ARBA00006594"/>
    </source>
</evidence>
<evidence type="ECO:0000256" key="5">
    <source>
        <dbReference type="SAM" id="MobiDB-lite"/>
    </source>
</evidence>
<dbReference type="Pfam" id="PF01555">
    <property type="entry name" value="N6_N4_Mtase"/>
    <property type="match status" value="1"/>
</dbReference>
<dbReference type="EC" id="2.1.1.-" evidence="4"/>
<dbReference type="Gene3D" id="3.40.50.150">
    <property type="entry name" value="Vaccinia Virus protein VP39"/>
    <property type="match status" value="1"/>
</dbReference>
<accession>A0A1P8WNL1</accession>
<dbReference type="GO" id="GO:0009007">
    <property type="term" value="F:site-specific DNA-methyltransferase (adenine-specific) activity"/>
    <property type="evidence" value="ECO:0007669"/>
    <property type="project" value="TreeGrafter"/>
</dbReference>